<dbReference type="AlphaFoldDB" id="A0A6C6ZPM0"/>
<sequence length="38" mass="4430">MVRGSMFAPELLGLFILPINVTYKFQSFPWNFLHVQTS</sequence>
<dbReference type="EMBL" id="CP001120">
    <property type="protein sequence ID" value="ACF69154.1"/>
    <property type="molecule type" value="Genomic_DNA"/>
</dbReference>
<name>A0A6C6ZPM0_SALHS</name>
<accession>A0A6C6ZPM0</accession>
<dbReference type="Proteomes" id="UP000001866">
    <property type="component" value="Chromosome"/>
</dbReference>
<evidence type="ECO:0000313" key="2">
    <source>
        <dbReference type="Proteomes" id="UP000001866"/>
    </source>
</evidence>
<gene>
    <name evidence="1" type="ordered locus">SeHA_C3966</name>
</gene>
<organism evidence="1 2">
    <name type="scientific">Salmonella heidelberg (strain SL476)</name>
    <dbReference type="NCBI Taxonomy" id="454169"/>
    <lineage>
        <taxon>Bacteria</taxon>
        <taxon>Pseudomonadati</taxon>
        <taxon>Pseudomonadota</taxon>
        <taxon>Gammaproteobacteria</taxon>
        <taxon>Enterobacterales</taxon>
        <taxon>Enterobacteriaceae</taxon>
        <taxon>Salmonella</taxon>
    </lineage>
</organism>
<dbReference type="KEGG" id="seh:SeHA_C3966"/>
<evidence type="ECO:0000313" key="1">
    <source>
        <dbReference type="EMBL" id="ACF69154.1"/>
    </source>
</evidence>
<reference evidence="1 2" key="1">
    <citation type="journal article" date="2011" name="J. Bacteriol.">
        <title>Comparative genomics of 28 Salmonella enterica isolates: evidence for CRISPR-mediated adaptive sublineage evolution.</title>
        <authorList>
            <person name="Fricke W.F."/>
            <person name="Mammel M.K."/>
            <person name="McDermott P.F."/>
            <person name="Tartera C."/>
            <person name="White D.G."/>
            <person name="Leclerc J.E."/>
            <person name="Ravel J."/>
            <person name="Cebula T.A."/>
        </authorList>
    </citation>
    <scope>NUCLEOTIDE SEQUENCE [LARGE SCALE GENOMIC DNA]</scope>
    <source>
        <strain evidence="1 2">SL476</strain>
    </source>
</reference>
<protein>
    <submittedName>
        <fullName evidence="1">Uncharacterized protein</fullName>
    </submittedName>
</protein>
<proteinExistence type="predicted"/>